<reference evidence="2" key="1">
    <citation type="submission" date="2021-01" db="EMBL/GenBank/DDBJ databases">
        <authorList>
            <person name="Corre E."/>
            <person name="Pelletier E."/>
            <person name="Niang G."/>
            <person name="Scheremetjew M."/>
            <person name="Finn R."/>
            <person name="Kale V."/>
            <person name="Holt S."/>
            <person name="Cochrane G."/>
            <person name="Meng A."/>
            <person name="Brown T."/>
            <person name="Cohen L."/>
        </authorList>
    </citation>
    <scope>NUCLEOTIDE SEQUENCE</scope>
    <source>
        <strain evidence="2">Grunow 1884</strain>
    </source>
</reference>
<evidence type="ECO:0000256" key="1">
    <source>
        <dbReference type="SAM" id="MobiDB-lite"/>
    </source>
</evidence>
<feature type="compositionally biased region" description="Polar residues" evidence="1">
    <location>
        <begin position="28"/>
        <end position="39"/>
    </location>
</feature>
<dbReference type="EMBL" id="HBGO01020477">
    <property type="protein sequence ID" value="CAD9342725.1"/>
    <property type="molecule type" value="Transcribed_RNA"/>
</dbReference>
<gene>
    <name evidence="2" type="ORF">OSIN01602_LOCUS11748</name>
</gene>
<proteinExistence type="predicted"/>
<organism evidence="2">
    <name type="scientific">Trieres chinensis</name>
    <name type="common">Marine centric diatom</name>
    <name type="synonym">Odontella sinensis</name>
    <dbReference type="NCBI Taxonomy" id="1514140"/>
    <lineage>
        <taxon>Eukaryota</taxon>
        <taxon>Sar</taxon>
        <taxon>Stramenopiles</taxon>
        <taxon>Ochrophyta</taxon>
        <taxon>Bacillariophyta</taxon>
        <taxon>Mediophyceae</taxon>
        <taxon>Biddulphiophycidae</taxon>
        <taxon>Eupodiscales</taxon>
        <taxon>Parodontellaceae</taxon>
        <taxon>Trieres</taxon>
    </lineage>
</organism>
<name>A0A7S2ELN5_TRICV</name>
<accession>A0A7S2ELN5</accession>
<evidence type="ECO:0000313" key="2">
    <source>
        <dbReference type="EMBL" id="CAD9342725.1"/>
    </source>
</evidence>
<protein>
    <submittedName>
        <fullName evidence="2">Uncharacterized protein</fullName>
    </submittedName>
</protein>
<dbReference type="AlphaFoldDB" id="A0A7S2ELN5"/>
<sequence>MSSTSPGGDERKMRRKMPAPPVYGGLPSMSQARQVTSESGPEVARSVGGGVAVAPAFGPAAAFGPFSSQTRKHLASAQAGGAKSAVPTAAGKSGALWDIQDKDVHTLPEFHPLETTAVFVPNSFAPDVAGRVSDVLRTRSIAATFDNSKAKVSCISEDGVDFRIRLYRGKGKFSHGIIVEVQRRFGFSMSFHVDTVAILDAAEGKVGAAPVPVAIPPAYVPTSQEAAPPLPQTSLSSLKIASEMLSKTGCVDSVANGLNVLVTVTNPKKVGKSASGRACREILSGGEGSLWSSVASFLLGNNAAPVVGNNDTLRDLKTKAINIVANVSQVMEGTDDLQTAQSAVATSVVPALIGAVRNATADARTADLACRALLPLIKTYRSDPSFIQGVLIEGGVREDLVGAHAVGERSHSSLEKSTKSCLKELD</sequence>
<feature type="region of interest" description="Disordered" evidence="1">
    <location>
        <begin position="1"/>
        <end position="46"/>
    </location>
</feature>